<evidence type="ECO:0000313" key="14">
    <source>
        <dbReference type="EMBL" id="PWW02251.1"/>
    </source>
</evidence>
<dbReference type="NCBIfam" id="TIGR00758">
    <property type="entry name" value="UDG_fam4"/>
    <property type="match status" value="1"/>
</dbReference>
<keyword evidence="6" id="KW-0479">Metal-binding</keyword>
<comment type="catalytic activity">
    <reaction evidence="1">
        <text>Hydrolyzes single-stranded DNA or mismatched double-stranded DNA and polynucleotides, releasing free uracil.</text>
        <dbReference type="EC" id="3.2.2.27"/>
    </reaction>
</comment>
<keyword evidence="7" id="KW-0227">DNA damage</keyword>
<dbReference type="GO" id="GO:0046872">
    <property type="term" value="F:metal ion binding"/>
    <property type="evidence" value="ECO:0007669"/>
    <property type="project" value="UniProtKB-KW"/>
</dbReference>
<evidence type="ECO:0000256" key="6">
    <source>
        <dbReference type="ARBA" id="ARBA00022723"/>
    </source>
</evidence>
<evidence type="ECO:0000256" key="8">
    <source>
        <dbReference type="ARBA" id="ARBA00022801"/>
    </source>
</evidence>
<evidence type="ECO:0000313" key="15">
    <source>
        <dbReference type="Proteomes" id="UP000246352"/>
    </source>
</evidence>
<dbReference type="Proteomes" id="UP000246352">
    <property type="component" value="Unassembled WGS sequence"/>
</dbReference>
<dbReference type="PANTHER" id="PTHR33693">
    <property type="entry name" value="TYPE-5 URACIL-DNA GLYCOSYLASE"/>
    <property type="match status" value="1"/>
</dbReference>
<keyword evidence="15" id="KW-1185">Reference proteome</keyword>
<feature type="region of interest" description="Disordered" evidence="12">
    <location>
        <begin position="46"/>
        <end position="95"/>
    </location>
</feature>
<dbReference type="InterPro" id="IPR005273">
    <property type="entry name" value="Ura-DNA_glyco_family4"/>
</dbReference>
<sequence length="304" mass="32673">MSVSDMSPQSLAALLHFYADAGVDCMIEDAPVDRFAETRALGAMRARPAHSSAQQPNPRDFAATAAAPGDGPKPALPVKGEKAPARAVPPTPQASQLTIPDEAAFADARAMARSANTIEELKAALESFTGCNLRHSAKSMVFADGNPQARVMFIGEAPGRDEDLQGLPFVGRAGQLLDRMLAAIGLSRETAYITNMIPWRPPGNRTPAPHEIELCRPFITRHVALAEPDFVVMLGNVATKALLDTDRGILSIRGSWMTLECDGRRIPALPTLHPAYLLRNPAAKRHVWADLLSLAARLDEPKPA</sequence>
<dbReference type="EC" id="3.2.2.27" evidence="3"/>
<accession>A0A317PPN7</accession>
<dbReference type="Gene3D" id="3.40.470.10">
    <property type="entry name" value="Uracil-DNA glycosylase-like domain"/>
    <property type="match status" value="1"/>
</dbReference>
<evidence type="ECO:0000256" key="7">
    <source>
        <dbReference type="ARBA" id="ARBA00022763"/>
    </source>
</evidence>
<gene>
    <name evidence="14" type="ORF">DFR52_102919</name>
</gene>
<protein>
    <recommendedName>
        <fullName evidence="4">Type-4 uracil-DNA glycosylase</fullName>
        <ecNumber evidence="3">3.2.2.27</ecNumber>
    </recommendedName>
</protein>
<evidence type="ECO:0000256" key="5">
    <source>
        <dbReference type="ARBA" id="ARBA00022485"/>
    </source>
</evidence>
<evidence type="ECO:0000256" key="4">
    <source>
        <dbReference type="ARBA" id="ARBA00019403"/>
    </source>
</evidence>
<keyword evidence="5" id="KW-0004">4Fe-4S</keyword>
<reference evidence="14 15" key="1">
    <citation type="submission" date="2018-05" db="EMBL/GenBank/DDBJ databases">
        <title>Genomic Encyclopedia of Type Strains, Phase IV (KMG-IV): sequencing the most valuable type-strain genomes for metagenomic binning, comparative biology and taxonomic classification.</title>
        <authorList>
            <person name="Goeker M."/>
        </authorList>
    </citation>
    <scope>NUCLEOTIDE SEQUENCE [LARGE SCALE GENOMIC DNA]</scope>
    <source>
        <strain evidence="14 15">DSM 16791</strain>
    </source>
</reference>
<organism evidence="14 15">
    <name type="scientific">Hoeflea marina</name>
    <dbReference type="NCBI Taxonomy" id="274592"/>
    <lineage>
        <taxon>Bacteria</taxon>
        <taxon>Pseudomonadati</taxon>
        <taxon>Pseudomonadota</taxon>
        <taxon>Alphaproteobacteria</taxon>
        <taxon>Hyphomicrobiales</taxon>
        <taxon>Rhizobiaceae</taxon>
        <taxon>Hoeflea</taxon>
    </lineage>
</organism>
<evidence type="ECO:0000256" key="2">
    <source>
        <dbReference type="ARBA" id="ARBA00006521"/>
    </source>
</evidence>
<evidence type="ECO:0000256" key="10">
    <source>
        <dbReference type="ARBA" id="ARBA00023014"/>
    </source>
</evidence>
<dbReference type="CDD" id="cd10030">
    <property type="entry name" value="UDG-F4_TTUDGA_SPO1dp_like"/>
    <property type="match status" value="1"/>
</dbReference>
<evidence type="ECO:0000256" key="11">
    <source>
        <dbReference type="ARBA" id="ARBA00023204"/>
    </source>
</evidence>
<name>A0A317PPN7_9HYPH</name>
<feature type="domain" description="Uracil-DNA glycosylase-like" evidence="13">
    <location>
        <begin position="142"/>
        <end position="292"/>
    </location>
</feature>
<keyword evidence="11" id="KW-0234">DNA repair</keyword>
<keyword evidence="9" id="KW-0408">Iron</keyword>
<evidence type="ECO:0000256" key="9">
    <source>
        <dbReference type="ARBA" id="ARBA00023004"/>
    </source>
</evidence>
<evidence type="ECO:0000256" key="3">
    <source>
        <dbReference type="ARBA" id="ARBA00012030"/>
    </source>
</evidence>
<comment type="similarity">
    <text evidence="2">Belongs to the uracil-DNA glycosylase (UDG) superfamily. Type 4 (UDGa) family.</text>
</comment>
<evidence type="ECO:0000259" key="13">
    <source>
        <dbReference type="SMART" id="SM00986"/>
    </source>
</evidence>
<dbReference type="EMBL" id="QGTR01000002">
    <property type="protein sequence ID" value="PWW02251.1"/>
    <property type="molecule type" value="Genomic_DNA"/>
</dbReference>
<proteinExistence type="inferred from homology"/>
<dbReference type="AlphaFoldDB" id="A0A317PPN7"/>
<dbReference type="InterPro" id="IPR036895">
    <property type="entry name" value="Uracil-DNA_glycosylase-like_sf"/>
</dbReference>
<comment type="caution">
    <text evidence="14">The sequence shown here is derived from an EMBL/GenBank/DDBJ whole genome shotgun (WGS) entry which is preliminary data.</text>
</comment>
<keyword evidence="10" id="KW-0411">Iron-sulfur</keyword>
<keyword evidence="8" id="KW-0378">Hydrolase</keyword>
<dbReference type="Pfam" id="PF03167">
    <property type="entry name" value="UDG"/>
    <property type="match status" value="1"/>
</dbReference>
<dbReference type="GO" id="GO:0004844">
    <property type="term" value="F:uracil DNA N-glycosylase activity"/>
    <property type="evidence" value="ECO:0007669"/>
    <property type="project" value="UniProtKB-EC"/>
</dbReference>
<dbReference type="GO" id="GO:0051539">
    <property type="term" value="F:4 iron, 4 sulfur cluster binding"/>
    <property type="evidence" value="ECO:0007669"/>
    <property type="project" value="UniProtKB-KW"/>
</dbReference>
<evidence type="ECO:0000256" key="1">
    <source>
        <dbReference type="ARBA" id="ARBA00001400"/>
    </source>
</evidence>
<evidence type="ECO:0000256" key="12">
    <source>
        <dbReference type="SAM" id="MobiDB-lite"/>
    </source>
</evidence>
<dbReference type="PANTHER" id="PTHR33693:SF1">
    <property type="entry name" value="TYPE-4 URACIL-DNA GLYCOSYLASE"/>
    <property type="match status" value="1"/>
</dbReference>
<dbReference type="SMART" id="SM00986">
    <property type="entry name" value="UDG"/>
    <property type="match status" value="1"/>
</dbReference>
<dbReference type="InterPro" id="IPR051536">
    <property type="entry name" value="UDG_Type-4/5"/>
</dbReference>
<dbReference type="GO" id="GO:0006281">
    <property type="term" value="P:DNA repair"/>
    <property type="evidence" value="ECO:0007669"/>
    <property type="project" value="UniProtKB-KW"/>
</dbReference>
<dbReference type="InterPro" id="IPR005122">
    <property type="entry name" value="Uracil-DNA_glycosylase-like"/>
</dbReference>
<dbReference type="SUPFAM" id="SSF52141">
    <property type="entry name" value="Uracil-DNA glycosylase-like"/>
    <property type="match status" value="1"/>
</dbReference>
<dbReference type="SMART" id="SM00987">
    <property type="entry name" value="UreE_C"/>
    <property type="match status" value="1"/>
</dbReference>